<gene>
    <name evidence="2" type="primary">ydaM_28</name>
    <name evidence="2" type="ORF">GALL_529760</name>
</gene>
<dbReference type="GO" id="GO:0052621">
    <property type="term" value="F:diguanylate cyclase activity"/>
    <property type="evidence" value="ECO:0007669"/>
    <property type="project" value="UniProtKB-EC"/>
</dbReference>
<dbReference type="InterPro" id="IPR050469">
    <property type="entry name" value="Diguanylate_Cyclase"/>
</dbReference>
<dbReference type="Pfam" id="PF00990">
    <property type="entry name" value="GGDEF"/>
    <property type="match status" value="1"/>
</dbReference>
<keyword evidence="2" id="KW-0808">Transferase</keyword>
<accession>A0A1J5P1P8</accession>
<organism evidence="2">
    <name type="scientific">mine drainage metagenome</name>
    <dbReference type="NCBI Taxonomy" id="410659"/>
    <lineage>
        <taxon>unclassified sequences</taxon>
        <taxon>metagenomes</taxon>
        <taxon>ecological metagenomes</taxon>
    </lineage>
</organism>
<dbReference type="PANTHER" id="PTHR45138">
    <property type="entry name" value="REGULATORY COMPONENTS OF SENSORY TRANSDUCTION SYSTEM"/>
    <property type="match status" value="1"/>
</dbReference>
<sequence>MAIADYLFDKVEHLTVSFGVVIYNPEDDLNSLLKRVDDALYLAKQNGRNRVEALQREEIVNPAS</sequence>
<dbReference type="InterPro" id="IPR000160">
    <property type="entry name" value="GGDEF_dom"/>
</dbReference>
<name>A0A1J5P1P8_9ZZZZ</name>
<dbReference type="EMBL" id="MLJW01007305">
    <property type="protein sequence ID" value="OIQ65465.1"/>
    <property type="molecule type" value="Genomic_DNA"/>
</dbReference>
<feature type="domain" description="GGDEF" evidence="1">
    <location>
        <begin position="1"/>
        <end position="56"/>
    </location>
</feature>
<evidence type="ECO:0000313" key="2">
    <source>
        <dbReference type="EMBL" id="OIQ65465.1"/>
    </source>
</evidence>
<dbReference type="PANTHER" id="PTHR45138:SF9">
    <property type="entry name" value="DIGUANYLATE CYCLASE DGCM-RELATED"/>
    <property type="match status" value="1"/>
</dbReference>
<dbReference type="SUPFAM" id="SSF55073">
    <property type="entry name" value="Nucleotide cyclase"/>
    <property type="match status" value="1"/>
</dbReference>
<dbReference type="InterPro" id="IPR043128">
    <property type="entry name" value="Rev_trsase/Diguanyl_cyclase"/>
</dbReference>
<evidence type="ECO:0000259" key="1">
    <source>
        <dbReference type="PROSITE" id="PS50887"/>
    </source>
</evidence>
<protein>
    <submittedName>
        <fullName evidence="2">Putative diguanylate cyclase YdaM</fullName>
        <ecNumber evidence="2">2.7.7.65</ecNumber>
    </submittedName>
</protein>
<keyword evidence="2" id="KW-0548">Nucleotidyltransferase</keyword>
<dbReference type="Gene3D" id="3.30.70.270">
    <property type="match status" value="1"/>
</dbReference>
<reference evidence="2" key="1">
    <citation type="submission" date="2016-10" db="EMBL/GenBank/DDBJ databases">
        <title>Sequence of Gallionella enrichment culture.</title>
        <authorList>
            <person name="Poehlein A."/>
            <person name="Muehling M."/>
            <person name="Daniel R."/>
        </authorList>
    </citation>
    <scope>NUCLEOTIDE SEQUENCE</scope>
</reference>
<comment type="caution">
    <text evidence="2">The sequence shown here is derived from an EMBL/GenBank/DDBJ whole genome shotgun (WGS) entry which is preliminary data.</text>
</comment>
<proteinExistence type="predicted"/>
<dbReference type="InterPro" id="IPR029787">
    <property type="entry name" value="Nucleotide_cyclase"/>
</dbReference>
<dbReference type="EC" id="2.7.7.65" evidence="2"/>
<dbReference type="PROSITE" id="PS50887">
    <property type="entry name" value="GGDEF"/>
    <property type="match status" value="1"/>
</dbReference>
<dbReference type="AlphaFoldDB" id="A0A1J5P1P8"/>